<dbReference type="PROSITE" id="PS00375">
    <property type="entry name" value="UDPGT"/>
    <property type="match status" value="1"/>
</dbReference>
<evidence type="ECO:0000256" key="10">
    <source>
        <dbReference type="RuleBase" id="RU003718"/>
    </source>
</evidence>
<accession>A0A9P1IPB9</accession>
<evidence type="ECO:0000313" key="12">
    <source>
        <dbReference type="EMBL" id="CAI5448742.1"/>
    </source>
</evidence>
<dbReference type="EMBL" id="CANHGI010000004">
    <property type="protein sequence ID" value="CAI5448742.1"/>
    <property type="molecule type" value="Genomic_DNA"/>
</dbReference>
<keyword evidence="13" id="KW-1185">Reference proteome</keyword>
<organism evidence="12 13">
    <name type="scientific">Caenorhabditis angaria</name>
    <dbReference type="NCBI Taxonomy" id="860376"/>
    <lineage>
        <taxon>Eukaryota</taxon>
        <taxon>Metazoa</taxon>
        <taxon>Ecdysozoa</taxon>
        <taxon>Nematoda</taxon>
        <taxon>Chromadorea</taxon>
        <taxon>Rhabditida</taxon>
        <taxon>Rhabditina</taxon>
        <taxon>Rhabditomorpha</taxon>
        <taxon>Rhabditoidea</taxon>
        <taxon>Rhabditidae</taxon>
        <taxon>Peloderinae</taxon>
        <taxon>Caenorhabditis</taxon>
    </lineage>
</organism>
<feature type="chain" id="PRO_5040537363" description="UDP-glucuronosyltransferase" evidence="11">
    <location>
        <begin position="19"/>
        <end position="524"/>
    </location>
</feature>
<feature type="signal peptide" evidence="11">
    <location>
        <begin position="1"/>
        <end position="18"/>
    </location>
</feature>
<comment type="subcellular location">
    <subcellularLocation>
        <location evidence="1 11">Membrane</location>
        <topology evidence="1 11">Single-pass membrane protein</topology>
    </subcellularLocation>
</comment>
<reference evidence="12" key="1">
    <citation type="submission" date="2022-11" db="EMBL/GenBank/DDBJ databases">
        <authorList>
            <person name="Kikuchi T."/>
        </authorList>
    </citation>
    <scope>NUCLEOTIDE SEQUENCE</scope>
    <source>
        <strain evidence="12">PS1010</strain>
    </source>
</reference>
<dbReference type="GO" id="GO:0016020">
    <property type="term" value="C:membrane"/>
    <property type="evidence" value="ECO:0007669"/>
    <property type="project" value="UniProtKB-SubCell"/>
</dbReference>
<gene>
    <name evidence="12" type="ORF">CAMP_LOCUS11379</name>
</gene>
<evidence type="ECO:0000256" key="1">
    <source>
        <dbReference type="ARBA" id="ARBA00004167"/>
    </source>
</evidence>
<keyword evidence="6 11" id="KW-0732">Signal</keyword>
<dbReference type="AlphaFoldDB" id="A0A9P1IPB9"/>
<dbReference type="InterPro" id="IPR035595">
    <property type="entry name" value="UDP_glycos_trans_CS"/>
</dbReference>
<comment type="caution">
    <text evidence="12">The sequence shown here is derived from an EMBL/GenBank/DDBJ whole genome shotgun (WGS) entry which is preliminary data.</text>
</comment>
<dbReference type="OrthoDB" id="5835829at2759"/>
<evidence type="ECO:0000313" key="13">
    <source>
        <dbReference type="Proteomes" id="UP001152747"/>
    </source>
</evidence>
<evidence type="ECO:0000256" key="9">
    <source>
        <dbReference type="ARBA" id="ARBA00047475"/>
    </source>
</evidence>
<evidence type="ECO:0000256" key="7">
    <source>
        <dbReference type="ARBA" id="ARBA00022989"/>
    </source>
</evidence>
<comment type="catalytic activity">
    <reaction evidence="9 11">
        <text>glucuronate acceptor + UDP-alpha-D-glucuronate = acceptor beta-D-glucuronoside + UDP + H(+)</text>
        <dbReference type="Rhea" id="RHEA:21032"/>
        <dbReference type="ChEBI" id="CHEBI:15378"/>
        <dbReference type="ChEBI" id="CHEBI:58052"/>
        <dbReference type="ChEBI" id="CHEBI:58223"/>
        <dbReference type="ChEBI" id="CHEBI:132367"/>
        <dbReference type="ChEBI" id="CHEBI:132368"/>
        <dbReference type="EC" id="2.4.1.17"/>
    </reaction>
</comment>
<proteinExistence type="inferred from homology"/>
<keyword evidence="8" id="KW-0472">Membrane</keyword>
<dbReference type="Pfam" id="PF00201">
    <property type="entry name" value="UDPGT"/>
    <property type="match status" value="1"/>
</dbReference>
<dbReference type="EC" id="2.4.1.17" evidence="11"/>
<dbReference type="CDD" id="cd03784">
    <property type="entry name" value="GT1_Gtf-like"/>
    <property type="match status" value="1"/>
</dbReference>
<sequence length="524" mass="60364">MRVLLLLITVFILNSIFAYNVLIHSPAIGTSHINFMAHLADALTEAGHNVTFLVPISDQTLRNRIKVQTKYLMKVEQDVIQKSKTASSGMDEMLQSLWTYIDSPEQNREKFKSFENQRVETCANLLRNEEIFETLKDVGFDVAITEPLSICGLAYFKLLGIEKTIMATSSTHYDHVIQLIGEPDHLSYVPAMQSSSTNKMNFYERYLNYQHGSSFFESMQEVFDREIKLFSKYGIANWHDLYSETSLNFVNSNPYIDFPRPIIQKTIAIGGISVNVEKIKSQKLSEEWNNILDKRSQNMLISFGSIAKSMDMPIEWRTNILKVIETFPNVTFIWKYESDELKWANDIENVVFSKWTPQTALLDDKRVSAFLTHGGLGSINELAYLGKPTIMVPIFWDQMRNANMLERHNGTIKLSKFDLANFELVKKSINNILNDEKYFKNAEKLARLLSKQPMKPKETVIKYVEFVSEFGPFPTMDPYSRNMSKIQIYISSKLFLINSLNTSNSNLKLYQQFVSSQSLRESMA</sequence>
<keyword evidence="7" id="KW-1133">Transmembrane helix</keyword>
<evidence type="ECO:0000256" key="4">
    <source>
        <dbReference type="ARBA" id="ARBA00022679"/>
    </source>
</evidence>
<evidence type="ECO:0000256" key="2">
    <source>
        <dbReference type="ARBA" id="ARBA00009995"/>
    </source>
</evidence>
<dbReference type="Gene3D" id="3.40.50.2000">
    <property type="entry name" value="Glycogen Phosphorylase B"/>
    <property type="match status" value="2"/>
</dbReference>
<evidence type="ECO:0000256" key="11">
    <source>
        <dbReference type="RuleBase" id="RU362059"/>
    </source>
</evidence>
<dbReference type="Proteomes" id="UP001152747">
    <property type="component" value="Unassembled WGS sequence"/>
</dbReference>
<name>A0A9P1IPB9_9PELO</name>
<evidence type="ECO:0000256" key="8">
    <source>
        <dbReference type="ARBA" id="ARBA00023136"/>
    </source>
</evidence>
<dbReference type="InterPro" id="IPR050271">
    <property type="entry name" value="UDP-glycosyltransferase"/>
</dbReference>
<protein>
    <recommendedName>
        <fullName evidence="11">UDP-glucuronosyltransferase</fullName>
        <ecNumber evidence="11">2.4.1.17</ecNumber>
    </recommendedName>
</protein>
<keyword evidence="4 10" id="KW-0808">Transferase</keyword>
<dbReference type="FunFam" id="3.40.50.2000:FF:000038">
    <property type="entry name" value="UDP-GlucuronosylTransferase"/>
    <property type="match status" value="1"/>
</dbReference>
<dbReference type="SUPFAM" id="SSF53756">
    <property type="entry name" value="UDP-Glycosyltransferase/glycogen phosphorylase"/>
    <property type="match status" value="1"/>
</dbReference>
<evidence type="ECO:0000256" key="3">
    <source>
        <dbReference type="ARBA" id="ARBA00022676"/>
    </source>
</evidence>
<dbReference type="PANTHER" id="PTHR48043">
    <property type="entry name" value="EG:EG0003.4 PROTEIN-RELATED"/>
    <property type="match status" value="1"/>
</dbReference>
<comment type="similarity">
    <text evidence="2 10">Belongs to the UDP-glycosyltransferase family.</text>
</comment>
<evidence type="ECO:0000256" key="5">
    <source>
        <dbReference type="ARBA" id="ARBA00022692"/>
    </source>
</evidence>
<keyword evidence="5" id="KW-0812">Transmembrane</keyword>
<dbReference type="InterPro" id="IPR002213">
    <property type="entry name" value="UDP_glucos_trans"/>
</dbReference>
<dbReference type="PANTHER" id="PTHR48043:SF23">
    <property type="entry name" value="UDP-GLUCURONOSYLTRANSFERASE"/>
    <property type="match status" value="1"/>
</dbReference>
<keyword evidence="3 10" id="KW-0328">Glycosyltransferase</keyword>
<dbReference type="GO" id="GO:0015020">
    <property type="term" value="F:glucuronosyltransferase activity"/>
    <property type="evidence" value="ECO:0007669"/>
    <property type="project" value="UniProtKB-EC"/>
</dbReference>
<evidence type="ECO:0000256" key="6">
    <source>
        <dbReference type="ARBA" id="ARBA00022729"/>
    </source>
</evidence>